<organism evidence="11 12">
    <name type="scientific">Ciona savignyi</name>
    <name type="common">Pacific transparent sea squirt</name>
    <dbReference type="NCBI Taxonomy" id="51511"/>
    <lineage>
        <taxon>Eukaryota</taxon>
        <taxon>Metazoa</taxon>
        <taxon>Chordata</taxon>
        <taxon>Tunicata</taxon>
        <taxon>Ascidiacea</taxon>
        <taxon>Phlebobranchia</taxon>
        <taxon>Cionidae</taxon>
        <taxon>Ciona</taxon>
    </lineage>
</organism>
<name>H2Z284_CIOSA</name>
<reference evidence="11" key="3">
    <citation type="submission" date="2025-09" db="UniProtKB">
        <authorList>
            <consortium name="Ensembl"/>
        </authorList>
    </citation>
    <scope>IDENTIFICATION</scope>
</reference>
<dbReference type="InterPro" id="IPR006977">
    <property type="entry name" value="Yip1_dom"/>
</dbReference>
<keyword evidence="5" id="KW-0333">Golgi apparatus</keyword>
<dbReference type="PANTHER" id="PTHR21236:SF7">
    <property type="entry name" value="PROTEIN YIPF4"/>
    <property type="match status" value="1"/>
</dbReference>
<dbReference type="AlphaFoldDB" id="H2Z284"/>
<evidence type="ECO:0000256" key="8">
    <source>
        <dbReference type="ARBA" id="ARBA00037720"/>
    </source>
</evidence>
<dbReference type="Pfam" id="PF04893">
    <property type="entry name" value="Yip1"/>
    <property type="match status" value="1"/>
</dbReference>
<comment type="function">
    <text evidence="8">Involved in the maintenance of the Golgi structure.</text>
</comment>
<dbReference type="OMA" id="SWIITMW"/>
<proteinExistence type="inferred from homology"/>
<feature type="domain" description="Yip1" evidence="10">
    <location>
        <begin position="133"/>
        <end position="268"/>
    </location>
</feature>
<evidence type="ECO:0000256" key="1">
    <source>
        <dbReference type="ARBA" id="ARBA00004653"/>
    </source>
</evidence>
<dbReference type="STRING" id="51511.ENSCSAVP00000011696"/>
<protein>
    <recommendedName>
        <fullName evidence="9">Protein YIPF</fullName>
    </recommendedName>
</protein>
<keyword evidence="12" id="KW-1185">Reference proteome</keyword>
<dbReference type="InParanoid" id="H2Z284"/>
<dbReference type="GeneTree" id="ENSGT00940000153168"/>
<dbReference type="GO" id="GO:0005802">
    <property type="term" value="C:trans-Golgi network"/>
    <property type="evidence" value="ECO:0007669"/>
    <property type="project" value="TreeGrafter"/>
</dbReference>
<evidence type="ECO:0000313" key="11">
    <source>
        <dbReference type="Ensembl" id="ENSCSAVP00000011696.1"/>
    </source>
</evidence>
<evidence type="ECO:0000256" key="7">
    <source>
        <dbReference type="ARBA" id="ARBA00024188"/>
    </source>
</evidence>
<evidence type="ECO:0000256" key="3">
    <source>
        <dbReference type="ARBA" id="ARBA00022692"/>
    </source>
</evidence>
<feature type="transmembrane region" description="Helical" evidence="9">
    <location>
        <begin position="167"/>
        <end position="187"/>
    </location>
</feature>
<keyword evidence="6 9" id="KW-0472">Membrane</keyword>
<dbReference type="GO" id="GO:0006888">
    <property type="term" value="P:endoplasmic reticulum to Golgi vesicle-mediated transport"/>
    <property type="evidence" value="ECO:0007669"/>
    <property type="project" value="InterPro"/>
</dbReference>
<evidence type="ECO:0000259" key="10">
    <source>
        <dbReference type="Pfam" id="PF04893"/>
    </source>
</evidence>
<accession>H2Z284</accession>
<feature type="transmembrane region" description="Helical" evidence="9">
    <location>
        <begin position="254"/>
        <end position="272"/>
    </location>
</feature>
<dbReference type="GO" id="GO:0000139">
    <property type="term" value="C:Golgi membrane"/>
    <property type="evidence" value="ECO:0007669"/>
    <property type="project" value="UniProtKB-SubCell"/>
</dbReference>
<reference evidence="12" key="1">
    <citation type="submission" date="2003-08" db="EMBL/GenBank/DDBJ databases">
        <authorList>
            <person name="Birren B."/>
            <person name="Nusbaum C."/>
            <person name="Abebe A."/>
            <person name="Abouelleil A."/>
            <person name="Adekoya E."/>
            <person name="Ait-zahra M."/>
            <person name="Allen N."/>
            <person name="Allen T."/>
            <person name="An P."/>
            <person name="Anderson M."/>
            <person name="Anderson S."/>
            <person name="Arachchi H."/>
            <person name="Armbruster J."/>
            <person name="Bachantsang P."/>
            <person name="Baldwin J."/>
            <person name="Barry A."/>
            <person name="Bayul T."/>
            <person name="Blitshsteyn B."/>
            <person name="Bloom T."/>
            <person name="Blye J."/>
            <person name="Boguslavskiy L."/>
            <person name="Borowsky M."/>
            <person name="Boukhgalter B."/>
            <person name="Brunache A."/>
            <person name="Butler J."/>
            <person name="Calixte N."/>
            <person name="Calvo S."/>
            <person name="Camarata J."/>
            <person name="Campo K."/>
            <person name="Chang J."/>
            <person name="Cheshatsang Y."/>
            <person name="Citroen M."/>
            <person name="Collymore A."/>
            <person name="Considine T."/>
            <person name="Cook A."/>
            <person name="Cooke P."/>
            <person name="Corum B."/>
            <person name="Cuomo C."/>
            <person name="David R."/>
            <person name="Dawoe T."/>
            <person name="Degray S."/>
            <person name="Dodge S."/>
            <person name="Dooley K."/>
            <person name="Dorje P."/>
            <person name="Dorjee K."/>
            <person name="Dorris L."/>
            <person name="Duffey N."/>
            <person name="Dupes A."/>
            <person name="Elkins T."/>
            <person name="Engels R."/>
            <person name="Erickson J."/>
            <person name="Farina A."/>
            <person name="Faro S."/>
            <person name="Ferreira P."/>
            <person name="Fischer H."/>
            <person name="Fitzgerald M."/>
            <person name="Foley K."/>
            <person name="Gage D."/>
            <person name="Galagan J."/>
            <person name="Gearin G."/>
            <person name="Gnerre S."/>
            <person name="Gnirke A."/>
            <person name="Goyette A."/>
            <person name="Graham J."/>
            <person name="Grandbois E."/>
            <person name="Gyaltsen K."/>
            <person name="Hafez N."/>
            <person name="Hagopian D."/>
            <person name="Hagos B."/>
            <person name="Hall J."/>
            <person name="Hatcher B."/>
            <person name="Heller A."/>
            <person name="Higgins H."/>
            <person name="Honan T."/>
            <person name="Horn A."/>
            <person name="Houde N."/>
            <person name="Hughes L."/>
            <person name="Hulme W."/>
            <person name="Husby E."/>
            <person name="Iliev I."/>
            <person name="Jaffe D."/>
            <person name="Jones C."/>
            <person name="Kamal M."/>
            <person name="Kamat A."/>
            <person name="Kamvysselis M."/>
            <person name="Karlsson E."/>
            <person name="Kells C."/>
            <person name="Kieu A."/>
            <person name="Kisner P."/>
            <person name="Kodira C."/>
            <person name="Kulbokas E."/>
            <person name="Labutti K."/>
            <person name="Lama D."/>
            <person name="Landers T."/>
            <person name="Leger J."/>
            <person name="Levine S."/>
            <person name="Lewis D."/>
            <person name="Lewis T."/>
            <person name="Lindblad-toh K."/>
            <person name="Liu X."/>
            <person name="Lokyitsang T."/>
            <person name="Lokyitsang Y."/>
            <person name="Lucien O."/>
            <person name="Lui A."/>
            <person name="Ma L.J."/>
            <person name="Mabbitt R."/>
            <person name="Macdonald J."/>
            <person name="Maclean C."/>
            <person name="Major J."/>
            <person name="Manning J."/>
            <person name="Marabella R."/>
            <person name="Maru K."/>
            <person name="Matthews C."/>
            <person name="Mauceli E."/>
            <person name="Mccarthy M."/>
            <person name="Mcdonough S."/>
            <person name="Mcghee T."/>
            <person name="Meldrim J."/>
            <person name="Meneus L."/>
            <person name="Mesirov J."/>
            <person name="Mihalev A."/>
            <person name="Mihova T."/>
            <person name="Mikkelsen T."/>
            <person name="Mlenga V."/>
            <person name="Moru K."/>
            <person name="Mozes J."/>
            <person name="Mulrain L."/>
            <person name="Munson G."/>
            <person name="Naylor J."/>
            <person name="Newes C."/>
            <person name="Nguyen C."/>
            <person name="Nguyen N."/>
            <person name="Nguyen T."/>
            <person name="Nicol R."/>
            <person name="Nielsen C."/>
            <person name="Nizzari M."/>
            <person name="Norbu C."/>
            <person name="Norbu N."/>
            <person name="O'donnell P."/>
            <person name="Okoawo O."/>
            <person name="O'leary S."/>
            <person name="Omotosho B."/>
            <person name="O'neill K."/>
            <person name="Osman S."/>
            <person name="Parker S."/>
            <person name="Perrin D."/>
            <person name="Phunkhang P."/>
            <person name="Piqani B."/>
            <person name="Purcell S."/>
            <person name="Rachupka T."/>
            <person name="Ramasamy U."/>
            <person name="Rameau R."/>
            <person name="Ray V."/>
            <person name="Raymond C."/>
            <person name="Retta R."/>
            <person name="Richardson S."/>
            <person name="Rise C."/>
            <person name="Rodriguez J."/>
            <person name="Rogers J."/>
            <person name="Rogov P."/>
            <person name="Rutman M."/>
            <person name="Schupbach R."/>
            <person name="Seaman C."/>
            <person name="Settipalli S."/>
            <person name="Sharpe T."/>
            <person name="Sheridan J."/>
            <person name="Sherpa N."/>
            <person name="Shi J."/>
            <person name="Smirnov S."/>
            <person name="Smith C."/>
            <person name="Sougnez C."/>
            <person name="Spencer B."/>
            <person name="Stalker J."/>
            <person name="Stange-thomann N."/>
            <person name="Stavropoulos S."/>
            <person name="Stetson K."/>
            <person name="Stone C."/>
            <person name="Stone S."/>
            <person name="Stubbs M."/>
            <person name="Talamas J."/>
            <person name="Tchuinga P."/>
            <person name="Tenzing P."/>
            <person name="Tesfaye S."/>
            <person name="Theodore J."/>
            <person name="Thoulutsang Y."/>
            <person name="Topham K."/>
            <person name="Towey S."/>
            <person name="Tsamla T."/>
            <person name="Tsomo N."/>
            <person name="Vallee D."/>
            <person name="Vassiliev H."/>
            <person name="Venkataraman V."/>
            <person name="Vinson J."/>
            <person name="Vo A."/>
            <person name="Wade C."/>
            <person name="Wang S."/>
            <person name="Wangchuk T."/>
            <person name="Wangdi T."/>
            <person name="Whittaker C."/>
            <person name="Wilkinson J."/>
            <person name="Wu Y."/>
            <person name="Wyman D."/>
            <person name="Yadav S."/>
            <person name="Yang S."/>
            <person name="Yang X."/>
            <person name="Yeager S."/>
            <person name="Yee E."/>
            <person name="Young G."/>
            <person name="Zainoun J."/>
            <person name="Zembeck L."/>
            <person name="Zimmer A."/>
            <person name="Zody M."/>
            <person name="Lander E."/>
        </authorList>
    </citation>
    <scope>NUCLEOTIDE SEQUENCE [LARGE SCALE GENOMIC DNA]</scope>
</reference>
<sequence length="273" mass="30444">MSDFEDQVLISPSSASSEFTFVPQESENYDAPGSLKYTSMSASTGEVTVDMMDQSFSGNIAQPNVASNSAPNNGTFGTMLRKRGYGWLLESEDVDDDADGMNEKPILEELDIDLKDIYYKIRCVLLPIPSLGYNRQIVRDNPDFWGPLVVVLLFSVVSLYGQFRVVSWILTMWVFGSLIIFLLARVLGGEVGYSQCLGVIGYSLIPLIITAALLVLIRNVEPFAFIIRTLGIFWASYSAASLIVNDSYKEKKPLLTYPIFLLYVYFFSLYSGV</sequence>
<comment type="subcellular location">
    <subcellularLocation>
        <location evidence="1 9">Golgi apparatus membrane</location>
        <topology evidence="1 9">Multi-pass membrane protein</topology>
    </subcellularLocation>
    <subcellularLocation>
        <location evidence="7">Golgi apparatus</location>
        <location evidence="7">cis-Golgi network membrane</location>
    </subcellularLocation>
</comment>
<dbReference type="Ensembl" id="ENSCSAVT00000011832.1">
    <property type="protein sequence ID" value="ENSCSAVP00000011696.1"/>
    <property type="gene ID" value="ENSCSAVG00000006852.1"/>
</dbReference>
<dbReference type="eggNOG" id="KOG3103">
    <property type="taxonomic scope" value="Eukaryota"/>
</dbReference>
<keyword evidence="3 9" id="KW-0812">Transmembrane</keyword>
<evidence type="ECO:0000256" key="9">
    <source>
        <dbReference type="RuleBase" id="RU361264"/>
    </source>
</evidence>
<evidence type="ECO:0000256" key="6">
    <source>
        <dbReference type="ARBA" id="ARBA00023136"/>
    </source>
</evidence>
<evidence type="ECO:0000313" key="12">
    <source>
        <dbReference type="Proteomes" id="UP000007875"/>
    </source>
</evidence>
<dbReference type="PANTHER" id="PTHR21236">
    <property type="entry name" value="GOLGI MEMBRANE PROTEIN YIP1"/>
    <property type="match status" value="1"/>
</dbReference>
<dbReference type="Proteomes" id="UP000007875">
    <property type="component" value="Unassembled WGS sequence"/>
</dbReference>
<reference evidence="11" key="2">
    <citation type="submission" date="2025-08" db="UniProtKB">
        <authorList>
            <consortium name="Ensembl"/>
        </authorList>
    </citation>
    <scope>IDENTIFICATION</scope>
</reference>
<keyword evidence="4 9" id="KW-1133">Transmembrane helix</keyword>
<feature type="transmembrane region" description="Helical" evidence="9">
    <location>
        <begin position="144"/>
        <end position="161"/>
    </location>
</feature>
<dbReference type="GO" id="GO:0048280">
    <property type="term" value="P:vesicle fusion with Golgi apparatus"/>
    <property type="evidence" value="ECO:0007669"/>
    <property type="project" value="TreeGrafter"/>
</dbReference>
<comment type="similarity">
    <text evidence="2 9">Belongs to the YIP1 family.</text>
</comment>
<feature type="transmembrane region" description="Helical" evidence="9">
    <location>
        <begin position="223"/>
        <end position="242"/>
    </location>
</feature>
<evidence type="ECO:0000256" key="4">
    <source>
        <dbReference type="ARBA" id="ARBA00022989"/>
    </source>
</evidence>
<feature type="transmembrane region" description="Helical" evidence="9">
    <location>
        <begin position="199"/>
        <end position="217"/>
    </location>
</feature>
<evidence type="ECO:0000256" key="2">
    <source>
        <dbReference type="ARBA" id="ARBA00010596"/>
    </source>
</evidence>
<dbReference type="InterPro" id="IPR045231">
    <property type="entry name" value="Yip1/4-like"/>
</dbReference>
<evidence type="ECO:0000256" key="5">
    <source>
        <dbReference type="ARBA" id="ARBA00023034"/>
    </source>
</evidence>